<name>A0AAN9M166_CANGL</name>
<organism evidence="2 3">
    <name type="scientific">Canavalia gladiata</name>
    <name type="common">Sword bean</name>
    <name type="synonym">Dolichos gladiatus</name>
    <dbReference type="NCBI Taxonomy" id="3824"/>
    <lineage>
        <taxon>Eukaryota</taxon>
        <taxon>Viridiplantae</taxon>
        <taxon>Streptophyta</taxon>
        <taxon>Embryophyta</taxon>
        <taxon>Tracheophyta</taxon>
        <taxon>Spermatophyta</taxon>
        <taxon>Magnoliopsida</taxon>
        <taxon>eudicotyledons</taxon>
        <taxon>Gunneridae</taxon>
        <taxon>Pentapetalae</taxon>
        <taxon>rosids</taxon>
        <taxon>fabids</taxon>
        <taxon>Fabales</taxon>
        <taxon>Fabaceae</taxon>
        <taxon>Papilionoideae</taxon>
        <taxon>50 kb inversion clade</taxon>
        <taxon>NPAAA clade</taxon>
        <taxon>indigoferoid/millettioid clade</taxon>
        <taxon>Phaseoleae</taxon>
        <taxon>Canavalia</taxon>
    </lineage>
</organism>
<feature type="compositionally biased region" description="Low complexity" evidence="1">
    <location>
        <begin position="7"/>
        <end position="18"/>
    </location>
</feature>
<evidence type="ECO:0000313" key="3">
    <source>
        <dbReference type="Proteomes" id="UP001367508"/>
    </source>
</evidence>
<proteinExistence type="predicted"/>
<evidence type="ECO:0000313" key="2">
    <source>
        <dbReference type="EMBL" id="KAK7345916.1"/>
    </source>
</evidence>
<gene>
    <name evidence="2" type="ORF">VNO77_16532</name>
</gene>
<accession>A0AAN9M166</accession>
<sequence>MIGNTQSHNASSSSPINSGEQGNAVKQEAVNNDGTKTVRERGYKQELNVKNWSPLTEVCCYFFFFF</sequence>
<protein>
    <submittedName>
        <fullName evidence="2">Uncharacterized protein</fullName>
    </submittedName>
</protein>
<dbReference type="EMBL" id="JAYMYQ010000003">
    <property type="protein sequence ID" value="KAK7345916.1"/>
    <property type="molecule type" value="Genomic_DNA"/>
</dbReference>
<reference evidence="2 3" key="1">
    <citation type="submission" date="2024-01" db="EMBL/GenBank/DDBJ databases">
        <title>The genomes of 5 underutilized Papilionoideae crops provide insights into root nodulation and disease resistanc.</title>
        <authorList>
            <person name="Jiang F."/>
        </authorList>
    </citation>
    <scope>NUCLEOTIDE SEQUENCE [LARGE SCALE GENOMIC DNA]</scope>
    <source>
        <strain evidence="2">LVBAO_FW01</strain>
        <tissue evidence="2">Leaves</tissue>
    </source>
</reference>
<feature type="region of interest" description="Disordered" evidence="1">
    <location>
        <begin position="1"/>
        <end position="43"/>
    </location>
</feature>
<evidence type="ECO:0000256" key="1">
    <source>
        <dbReference type="SAM" id="MobiDB-lite"/>
    </source>
</evidence>
<dbReference type="AlphaFoldDB" id="A0AAN9M166"/>
<keyword evidence="3" id="KW-1185">Reference proteome</keyword>
<comment type="caution">
    <text evidence="2">The sequence shown here is derived from an EMBL/GenBank/DDBJ whole genome shotgun (WGS) entry which is preliminary data.</text>
</comment>
<dbReference type="Proteomes" id="UP001367508">
    <property type="component" value="Unassembled WGS sequence"/>
</dbReference>